<organism evidence="2 3">
    <name type="scientific">Hyphomicrobium album</name>
    <dbReference type="NCBI Taxonomy" id="2665159"/>
    <lineage>
        <taxon>Bacteria</taxon>
        <taxon>Pseudomonadati</taxon>
        <taxon>Pseudomonadota</taxon>
        <taxon>Alphaproteobacteria</taxon>
        <taxon>Hyphomicrobiales</taxon>
        <taxon>Hyphomicrobiaceae</taxon>
        <taxon>Hyphomicrobium</taxon>
    </lineage>
</organism>
<dbReference type="AlphaFoldDB" id="A0A6I3KJ96"/>
<comment type="caution">
    <text evidence="2">The sequence shown here is derived from an EMBL/GenBank/DDBJ whole genome shotgun (WGS) entry which is preliminary data.</text>
</comment>
<proteinExistence type="predicted"/>
<keyword evidence="1" id="KW-0732">Signal</keyword>
<dbReference type="Proteomes" id="UP000440694">
    <property type="component" value="Unassembled WGS sequence"/>
</dbReference>
<keyword evidence="3" id="KW-1185">Reference proteome</keyword>
<evidence type="ECO:0000313" key="3">
    <source>
        <dbReference type="Proteomes" id="UP000440694"/>
    </source>
</evidence>
<sequence length="80" mass="8057">MRSSLQAALLAGTAALAVALGAVAAHADETDALLAAQQHAAALDAATGGDNLVSRAVKDEDSSKEVIDTLMNLIEEVADQ</sequence>
<dbReference type="EMBL" id="WMBQ01000001">
    <property type="protein sequence ID" value="MTD94000.1"/>
    <property type="molecule type" value="Genomic_DNA"/>
</dbReference>
<evidence type="ECO:0008006" key="4">
    <source>
        <dbReference type="Google" id="ProtNLM"/>
    </source>
</evidence>
<protein>
    <recommendedName>
        <fullName evidence="4">Secreted protein</fullName>
    </recommendedName>
</protein>
<evidence type="ECO:0000256" key="1">
    <source>
        <dbReference type="SAM" id="SignalP"/>
    </source>
</evidence>
<feature type="chain" id="PRO_5026282585" description="Secreted protein" evidence="1">
    <location>
        <begin position="28"/>
        <end position="80"/>
    </location>
</feature>
<accession>A0A6I3KJ96</accession>
<gene>
    <name evidence="2" type="ORF">GIW81_06575</name>
</gene>
<dbReference type="RefSeq" id="WP_154738487.1">
    <property type="nucleotide sequence ID" value="NZ_WMBQ01000001.1"/>
</dbReference>
<name>A0A6I3KJ96_9HYPH</name>
<feature type="signal peptide" evidence="1">
    <location>
        <begin position="1"/>
        <end position="27"/>
    </location>
</feature>
<evidence type="ECO:0000313" key="2">
    <source>
        <dbReference type="EMBL" id="MTD94000.1"/>
    </source>
</evidence>
<reference evidence="2 3" key="1">
    <citation type="submission" date="2019-11" db="EMBL/GenBank/DDBJ databases">
        <title>Identification of a novel strain.</title>
        <authorList>
            <person name="Xu Q."/>
            <person name="Wang G."/>
        </authorList>
    </citation>
    <scope>NUCLEOTIDE SEQUENCE [LARGE SCALE GENOMIC DNA]</scope>
    <source>
        <strain evidence="3">xq</strain>
    </source>
</reference>